<dbReference type="RefSeq" id="WP_209405203.1">
    <property type="nucleotide sequence ID" value="NZ_JAGIYQ010000005.1"/>
</dbReference>
<dbReference type="Gene3D" id="3.40.50.450">
    <property type="match status" value="1"/>
</dbReference>
<dbReference type="AlphaFoldDB" id="A0A940NJX8"/>
<comment type="caution">
    <text evidence="1">The sequence shown here is derived from an EMBL/GenBank/DDBJ whole genome shotgun (WGS) entry which is preliminary data.</text>
</comment>
<protein>
    <submittedName>
        <fullName evidence="1">Uncharacterized protein</fullName>
    </submittedName>
</protein>
<evidence type="ECO:0000313" key="2">
    <source>
        <dbReference type="Proteomes" id="UP000682134"/>
    </source>
</evidence>
<keyword evidence="2" id="KW-1185">Reference proteome</keyword>
<evidence type="ECO:0000313" key="1">
    <source>
        <dbReference type="EMBL" id="MBP0725547.1"/>
    </source>
</evidence>
<dbReference type="Proteomes" id="UP000682134">
    <property type="component" value="Unassembled WGS sequence"/>
</dbReference>
<reference evidence="1" key="1">
    <citation type="submission" date="2021-04" db="EMBL/GenBank/DDBJ databases">
        <title>Genome seq and assembly of Bacillus sp.</title>
        <authorList>
            <person name="Chhetri G."/>
        </authorList>
    </citation>
    <scope>NUCLEOTIDE SEQUENCE</scope>
    <source>
        <strain evidence="1">RG28</strain>
    </source>
</reference>
<proteinExistence type="predicted"/>
<name>A0A940NJX8_9BACI</name>
<accession>A0A940NJX8</accession>
<dbReference type="EMBL" id="JAGIYQ010000005">
    <property type="protein sequence ID" value="MBP0725547.1"/>
    <property type="molecule type" value="Genomic_DNA"/>
</dbReference>
<gene>
    <name evidence="1" type="ORF">J5Y03_10140</name>
</gene>
<organism evidence="1 2">
    <name type="scientific">Gottfriedia endophytica</name>
    <dbReference type="NCBI Taxonomy" id="2820819"/>
    <lineage>
        <taxon>Bacteria</taxon>
        <taxon>Bacillati</taxon>
        <taxon>Bacillota</taxon>
        <taxon>Bacilli</taxon>
        <taxon>Bacillales</taxon>
        <taxon>Bacillaceae</taxon>
        <taxon>Gottfriedia</taxon>
    </lineage>
</organism>
<sequence>MSENKKCFIITPIGGENTEIRRAAEGIIDSVLQPVLDELGFDVFVAHRMYNTGSITKQVLSKILTDDLVIANLTGLNPNVMYELAVRHAVRKPLVQICEYGTKLPFDINEERTIFYTNDMAGVVEVKNRFESMVIEAMKDSQPDNPIYRASTETTILQEVEKQNPEAFNILKRMDELEARIMRTFEPNISQPNLKGYRIVPVNKYEQSIPQPNLKGYRAVPVYDEGTHKSFSLEVELLDPEIDLWLFFGRLMKINNLEMDFDIKKTKKQSVDAIVKITIPINESMDNIINLIKINSEGQFIIRQ</sequence>